<sequence length="237" mass="28383">MAKISLSRLCKQEEDHELDEVRCKYGHLLPLMTLWTSKNLGRRYWTCPYYGNARSCNFWIWKDDSIDERSKFFIPKLLERIGELEERVESFTNCTFYEHKIVDDKTTRTSKSVESKIDMNKIKLQMENFQDDLKMMKTNEKKWKIKLAKSKKRENQLWTTLISICAFSLRDCMWDEFDHLEQGSMTVFEYKACFHAMSRYFYDSISTEFENIQKFMKGLVFSLQLATYQMVVLGDTL</sequence>
<reference evidence="5 6" key="1">
    <citation type="journal article" date="2017" name="Genome Biol.">
        <title>New reference genome sequences of hot pepper reveal the massive evolution of plant disease-resistance genes by retroduplication.</title>
        <authorList>
            <person name="Kim S."/>
            <person name="Park J."/>
            <person name="Yeom S.I."/>
            <person name="Kim Y.M."/>
            <person name="Seo E."/>
            <person name="Kim K.T."/>
            <person name="Kim M.S."/>
            <person name="Lee J.M."/>
            <person name="Cheong K."/>
            <person name="Shin H.S."/>
            <person name="Kim S.B."/>
            <person name="Han K."/>
            <person name="Lee J."/>
            <person name="Park M."/>
            <person name="Lee H.A."/>
            <person name="Lee H.Y."/>
            <person name="Lee Y."/>
            <person name="Oh S."/>
            <person name="Lee J.H."/>
            <person name="Choi E."/>
            <person name="Choi E."/>
            <person name="Lee S.E."/>
            <person name="Jeon J."/>
            <person name="Kim H."/>
            <person name="Choi G."/>
            <person name="Song H."/>
            <person name="Lee J."/>
            <person name="Lee S.C."/>
            <person name="Kwon J.K."/>
            <person name="Lee H.Y."/>
            <person name="Koo N."/>
            <person name="Hong Y."/>
            <person name="Kim R.W."/>
            <person name="Kang W.H."/>
            <person name="Huh J.H."/>
            <person name="Kang B.C."/>
            <person name="Yang T.J."/>
            <person name="Lee Y.H."/>
            <person name="Bennetzen J.L."/>
            <person name="Choi D."/>
        </authorList>
    </citation>
    <scope>NUCLEOTIDE SEQUENCE [LARGE SCALE GENOMIC DNA]</scope>
    <source>
        <strain evidence="6">cv. PBC81</strain>
    </source>
</reference>
<evidence type="ECO:0000259" key="4">
    <source>
        <dbReference type="Pfam" id="PF06839"/>
    </source>
</evidence>
<evidence type="ECO:0000313" key="5">
    <source>
        <dbReference type="EMBL" id="PHT43216.1"/>
    </source>
</evidence>
<name>A0A2G2WD75_CAPBA</name>
<dbReference type="Proteomes" id="UP000224567">
    <property type="component" value="Unassembled WGS sequence"/>
</dbReference>
<accession>A0A2G2WD75</accession>
<keyword evidence="2" id="KW-0863">Zinc-finger</keyword>
<organism evidence="5 6">
    <name type="scientific">Capsicum baccatum</name>
    <name type="common">Peruvian pepper</name>
    <dbReference type="NCBI Taxonomy" id="33114"/>
    <lineage>
        <taxon>Eukaryota</taxon>
        <taxon>Viridiplantae</taxon>
        <taxon>Streptophyta</taxon>
        <taxon>Embryophyta</taxon>
        <taxon>Tracheophyta</taxon>
        <taxon>Spermatophyta</taxon>
        <taxon>Magnoliopsida</taxon>
        <taxon>eudicotyledons</taxon>
        <taxon>Gunneridae</taxon>
        <taxon>Pentapetalae</taxon>
        <taxon>asterids</taxon>
        <taxon>lamiids</taxon>
        <taxon>Solanales</taxon>
        <taxon>Solanaceae</taxon>
        <taxon>Solanoideae</taxon>
        <taxon>Capsiceae</taxon>
        <taxon>Capsicum</taxon>
    </lineage>
</organism>
<evidence type="ECO:0000256" key="3">
    <source>
        <dbReference type="ARBA" id="ARBA00022833"/>
    </source>
</evidence>
<evidence type="ECO:0000313" key="6">
    <source>
        <dbReference type="Proteomes" id="UP000224567"/>
    </source>
</evidence>
<gene>
    <name evidence="5" type="ORF">CQW23_17241</name>
</gene>
<keyword evidence="1" id="KW-0479">Metal-binding</keyword>
<dbReference type="STRING" id="33114.A0A2G2WD75"/>
<keyword evidence="6" id="KW-1185">Reference proteome</keyword>
<reference evidence="6" key="2">
    <citation type="journal article" date="2017" name="J. Anim. Genet.">
        <title>Multiple reference genome sequences of hot pepper reveal the massive evolution of plant disease resistance genes by retroduplication.</title>
        <authorList>
            <person name="Kim S."/>
            <person name="Park J."/>
            <person name="Yeom S.-I."/>
            <person name="Kim Y.-M."/>
            <person name="Seo E."/>
            <person name="Kim K.-T."/>
            <person name="Kim M.-S."/>
            <person name="Lee J.M."/>
            <person name="Cheong K."/>
            <person name="Shin H.-S."/>
            <person name="Kim S.-B."/>
            <person name="Han K."/>
            <person name="Lee J."/>
            <person name="Park M."/>
            <person name="Lee H.-A."/>
            <person name="Lee H.-Y."/>
            <person name="Lee Y."/>
            <person name="Oh S."/>
            <person name="Lee J.H."/>
            <person name="Choi E."/>
            <person name="Choi E."/>
            <person name="Lee S.E."/>
            <person name="Jeon J."/>
            <person name="Kim H."/>
            <person name="Choi G."/>
            <person name="Song H."/>
            <person name="Lee J."/>
            <person name="Lee S.-C."/>
            <person name="Kwon J.-K."/>
            <person name="Lee H.-Y."/>
            <person name="Koo N."/>
            <person name="Hong Y."/>
            <person name="Kim R.W."/>
            <person name="Kang W.-H."/>
            <person name="Huh J.H."/>
            <person name="Kang B.-C."/>
            <person name="Yang T.-J."/>
            <person name="Lee Y.-H."/>
            <person name="Bennetzen J.L."/>
            <person name="Choi D."/>
        </authorList>
    </citation>
    <scope>NUCLEOTIDE SEQUENCE [LARGE SCALE GENOMIC DNA]</scope>
    <source>
        <strain evidence="6">cv. PBC81</strain>
    </source>
</reference>
<dbReference type="EMBL" id="MLFT02000007">
    <property type="protein sequence ID" value="PHT43216.1"/>
    <property type="molecule type" value="Genomic_DNA"/>
</dbReference>
<proteinExistence type="predicted"/>
<evidence type="ECO:0000256" key="2">
    <source>
        <dbReference type="ARBA" id="ARBA00022771"/>
    </source>
</evidence>
<dbReference type="Pfam" id="PF06839">
    <property type="entry name" value="Zn_ribbon_GRF"/>
    <property type="match status" value="1"/>
</dbReference>
<feature type="domain" description="GRF-type" evidence="4">
    <location>
        <begin position="22"/>
        <end position="64"/>
    </location>
</feature>
<dbReference type="OrthoDB" id="1299052at2759"/>
<dbReference type="InterPro" id="IPR010666">
    <property type="entry name" value="Znf_GRF"/>
</dbReference>
<dbReference type="AlphaFoldDB" id="A0A2G2WD75"/>
<comment type="caution">
    <text evidence="5">The sequence shown here is derived from an EMBL/GenBank/DDBJ whole genome shotgun (WGS) entry which is preliminary data.</text>
</comment>
<dbReference type="GO" id="GO:0008270">
    <property type="term" value="F:zinc ion binding"/>
    <property type="evidence" value="ECO:0007669"/>
    <property type="project" value="UniProtKB-KW"/>
</dbReference>
<protein>
    <recommendedName>
        <fullName evidence="4">GRF-type domain-containing protein</fullName>
    </recommendedName>
</protein>
<keyword evidence="3" id="KW-0862">Zinc</keyword>
<evidence type="ECO:0000256" key="1">
    <source>
        <dbReference type="ARBA" id="ARBA00022723"/>
    </source>
</evidence>